<evidence type="ECO:0000313" key="2">
    <source>
        <dbReference type="EMBL" id="RNB58772.1"/>
    </source>
</evidence>
<dbReference type="GeneID" id="82811368"/>
<dbReference type="EMBL" id="RHHN01000017">
    <property type="protein sequence ID" value="RNB58772.1"/>
    <property type="molecule type" value="Genomic_DNA"/>
</dbReference>
<dbReference type="EMBL" id="BJOD01000038">
    <property type="protein sequence ID" value="GED27303.1"/>
    <property type="molecule type" value="Genomic_DNA"/>
</dbReference>
<sequence>MNPQLKQLLLHFDDAAEWYAPKDFDYRKEMQQVKMVKARLEAETDNRFELDDCVQDASFFAEMYILEKSQHDAKASGGSYAMCYELAIRFSAFGRFVTILGAFDETGKQPDMNRIIATLQENGYRYIPADELNTLYDGKNQAMIGEYTWWNRFFDYL</sequence>
<dbReference type="Proteomes" id="UP000317180">
    <property type="component" value="Unassembled WGS sequence"/>
</dbReference>
<proteinExistence type="predicted"/>
<gene>
    <name evidence="1" type="ORF">BAG01nite_34050</name>
    <name evidence="2" type="ORF">EB820_05170</name>
</gene>
<protein>
    <submittedName>
        <fullName evidence="2">Uncharacterized protein</fullName>
    </submittedName>
</protein>
<reference evidence="1 4" key="2">
    <citation type="submission" date="2019-06" db="EMBL/GenBank/DDBJ databases">
        <title>Whole genome shotgun sequence of Brevibacillus agri NBRC 15538.</title>
        <authorList>
            <person name="Hosoyama A."/>
            <person name="Uohara A."/>
            <person name="Ohji S."/>
            <person name="Ichikawa N."/>
        </authorList>
    </citation>
    <scope>NUCLEOTIDE SEQUENCE [LARGE SCALE GENOMIC DNA]</scope>
    <source>
        <strain evidence="1 4">NBRC 15538</strain>
    </source>
</reference>
<dbReference type="OrthoDB" id="6199080at2"/>
<evidence type="ECO:0000313" key="4">
    <source>
        <dbReference type="Proteomes" id="UP000317180"/>
    </source>
</evidence>
<dbReference type="AlphaFoldDB" id="A0A3M8B692"/>
<reference evidence="2 3" key="1">
    <citation type="submission" date="2018-10" db="EMBL/GenBank/DDBJ databases">
        <title>Phylogenomics of Brevibacillus.</title>
        <authorList>
            <person name="Dunlap C."/>
        </authorList>
    </citation>
    <scope>NUCLEOTIDE SEQUENCE [LARGE SCALE GENOMIC DNA]</scope>
    <source>
        <strain evidence="2 3">NRRL NRS 1219</strain>
    </source>
</reference>
<accession>A0A3M8B692</accession>
<evidence type="ECO:0000313" key="1">
    <source>
        <dbReference type="EMBL" id="GED27303.1"/>
    </source>
</evidence>
<dbReference type="RefSeq" id="WP_007786948.1">
    <property type="nucleotide sequence ID" value="NZ_BJOD01000038.1"/>
</dbReference>
<name>A0A3M8B692_9BACL</name>
<comment type="caution">
    <text evidence="2">The sequence shown here is derived from an EMBL/GenBank/DDBJ whole genome shotgun (WGS) entry which is preliminary data.</text>
</comment>
<evidence type="ECO:0000313" key="3">
    <source>
        <dbReference type="Proteomes" id="UP000276178"/>
    </source>
</evidence>
<organism evidence="2 3">
    <name type="scientific">Brevibacillus agri</name>
    <dbReference type="NCBI Taxonomy" id="51101"/>
    <lineage>
        <taxon>Bacteria</taxon>
        <taxon>Bacillati</taxon>
        <taxon>Bacillota</taxon>
        <taxon>Bacilli</taxon>
        <taxon>Bacillales</taxon>
        <taxon>Paenibacillaceae</taxon>
        <taxon>Brevibacillus</taxon>
    </lineage>
</organism>
<keyword evidence="4" id="KW-1185">Reference proteome</keyword>
<dbReference type="Proteomes" id="UP000276178">
    <property type="component" value="Unassembled WGS sequence"/>
</dbReference>